<dbReference type="InterPro" id="IPR035983">
    <property type="entry name" value="Hect_E3_ubiquitin_ligase"/>
</dbReference>
<dbReference type="GO" id="GO:0016567">
    <property type="term" value="P:protein ubiquitination"/>
    <property type="evidence" value="ECO:0007669"/>
    <property type="project" value="TreeGrafter"/>
</dbReference>
<evidence type="ECO:0000256" key="3">
    <source>
        <dbReference type="ARBA" id="ARBA00012485"/>
    </source>
</evidence>
<feature type="domain" description="HECT" evidence="7">
    <location>
        <begin position="13"/>
        <end position="383"/>
    </location>
</feature>
<accession>A0A7S3GG10</accession>
<evidence type="ECO:0000256" key="2">
    <source>
        <dbReference type="ARBA" id="ARBA00004906"/>
    </source>
</evidence>
<dbReference type="GO" id="GO:0006511">
    <property type="term" value="P:ubiquitin-dependent protein catabolic process"/>
    <property type="evidence" value="ECO:0007669"/>
    <property type="project" value="TreeGrafter"/>
</dbReference>
<dbReference type="SUPFAM" id="SSF56204">
    <property type="entry name" value="Hect, E3 ligase catalytic domain"/>
    <property type="match status" value="1"/>
</dbReference>
<dbReference type="GO" id="GO:0005737">
    <property type="term" value="C:cytoplasm"/>
    <property type="evidence" value="ECO:0007669"/>
    <property type="project" value="TreeGrafter"/>
</dbReference>
<dbReference type="Gene3D" id="3.90.1750.10">
    <property type="entry name" value="Hect, E3 ligase catalytic domains"/>
    <property type="match status" value="1"/>
</dbReference>
<dbReference type="PROSITE" id="PS50237">
    <property type="entry name" value="HECT"/>
    <property type="match status" value="1"/>
</dbReference>
<dbReference type="AlphaFoldDB" id="A0A7S3GG10"/>
<sequence>MGEGLLTTLCDRQPHYFRAMWVVEIAGEPGCDEGGVQRELMESVLQALFSSFVRRIPDEIGLDEGESRTYSSVLDGLECTEPLFMVPVGEAVDVLHINPKATGKRELQLLKLCGTMCARVVISGVYRSDHSPVPFRLARSMFSNILGVGVSFASLESDMPSMYDGRVQLLDVPIAELGLDGLSFTETNVLLTNRGEVEMHEDVEVVQGGRNMELTEQNKVAFLNLFAKFLLVDRCQEGLAAFTEGFCEVFPREHFYIISESDMELLVCGTSSFDVKDFEQNVRWRVPRDMISWFCSTLGRFSPEQKSRFLQFVTGSSRLPAQGFRGYSPHRIKIRQVPRPADRLPTSHTCFNTLDVPLYRDEATLQHKLLLAISEGYEGFGFA</sequence>
<proteinExistence type="predicted"/>
<evidence type="ECO:0000313" key="8">
    <source>
        <dbReference type="EMBL" id="CAE0265056.1"/>
    </source>
</evidence>
<dbReference type="Gene3D" id="3.30.2160.10">
    <property type="entry name" value="Hect, E3 ligase catalytic domain"/>
    <property type="match status" value="1"/>
</dbReference>
<evidence type="ECO:0000256" key="4">
    <source>
        <dbReference type="ARBA" id="ARBA00022679"/>
    </source>
</evidence>
<dbReference type="PANTHER" id="PTHR11254">
    <property type="entry name" value="HECT DOMAIN UBIQUITIN-PROTEIN LIGASE"/>
    <property type="match status" value="1"/>
</dbReference>
<dbReference type="EC" id="2.3.2.26" evidence="3"/>
<dbReference type="SMART" id="SM00119">
    <property type="entry name" value="HECTc"/>
    <property type="match status" value="1"/>
</dbReference>
<dbReference type="InterPro" id="IPR050409">
    <property type="entry name" value="E3_ubiq-protein_ligase"/>
</dbReference>
<comment type="pathway">
    <text evidence="2">Protein modification; protein ubiquitination.</text>
</comment>
<evidence type="ECO:0000256" key="6">
    <source>
        <dbReference type="PROSITE-ProRule" id="PRU00104"/>
    </source>
</evidence>
<evidence type="ECO:0000259" key="7">
    <source>
        <dbReference type="PROSITE" id="PS50237"/>
    </source>
</evidence>
<dbReference type="Gene3D" id="3.30.2410.10">
    <property type="entry name" value="Hect, E3 ligase catalytic domain"/>
    <property type="match status" value="1"/>
</dbReference>
<dbReference type="GO" id="GO:0061630">
    <property type="term" value="F:ubiquitin protein ligase activity"/>
    <property type="evidence" value="ECO:0007669"/>
    <property type="project" value="UniProtKB-EC"/>
</dbReference>
<dbReference type="PANTHER" id="PTHR11254:SF440">
    <property type="entry name" value="E3 UBIQUITIN-PROTEIN LIGASE NEDD-4"/>
    <property type="match status" value="1"/>
</dbReference>
<feature type="active site" description="Glycyl thioester intermediate" evidence="6">
    <location>
        <position position="350"/>
    </location>
</feature>
<gene>
    <name evidence="8" type="ORF">PBIL07802_LOCUS27392</name>
</gene>
<dbReference type="Pfam" id="PF00632">
    <property type="entry name" value="HECT"/>
    <property type="match status" value="1"/>
</dbReference>
<evidence type="ECO:0000256" key="1">
    <source>
        <dbReference type="ARBA" id="ARBA00000885"/>
    </source>
</evidence>
<protein>
    <recommendedName>
        <fullName evidence="3">HECT-type E3 ubiquitin transferase</fullName>
        <ecNumber evidence="3">2.3.2.26</ecNumber>
    </recommendedName>
</protein>
<comment type="catalytic activity">
    <reaction evidence="1">
        <text>S-ubiquitinyl-[E2 ubiquitin-conjugating enzyme]-L-cysteine + [acceptor protein]-L-lysine = [E2 ubiquitin-conjugating enzyme]-L-cysteine + N(6)-ubiquitinyl-[acceptor protein]-L-lysine.</text>
        <dbReference type="EC" id="2.3.2.26"/>
    </reaction>
</comment>
<name>A0A7S3GG10_9EUKA</name>
<dbReference type="InterPro" id="IPR000569">
    <property type="entry name" value="HECT_dom"/>
</dbReference>
<dbReference type="EMBL" id="HBIB01041842">
    <property type="protein sequence ID" value="CAE0265056.1"/>
    <property type="molecule type" value="Transcribed_RNA"/>
</dbReference>
<reference evidence="8" key="1">
    <citation type="submission" date="2021-01" db="EMBL/GenBank/DDBJ databases">
        <authorList>
            <person name="Corre E."/>
            <person name="Pelletier E."/>
            <person name="Niang G."/>
            <person name="Scheremetjew M."/>
            <person name="Finn R."/>
            <person name="Kale V."/>
            <person name="Holt S."/>
            <person name="Cochrane G."/>
            <person name="Meng A."/>
            <person name="Brown T."/>
            <person name="Cohen L."/>
        </authorList>
    </citation>
    <scope>NUCLEOTIDE SEQUENCE</scope>
    <source>
        <strain evidence="8">NIES-2562</strain>
    </source>
</reference>
<keyword evidence="5 6" id="KW-0833">Ubl conjugation pathway</keyword>
<keyword evidence="4" id="KW-0808">Transferase</keyword>
<evidence type="ECO:0000256" key="5">
    <source>
        <dbReference type="ARBA" id="ARBA00022786"/>
    </source>
</evidence>
<organism evidence="8">
    <name type="scientific">Palpitomonas bilix</name>
    <dbReference type="NCBI Taxonomy" id="652834"/>
    <lineage>
        <taxon>Eukaryota</taxon>
        <taxon>Eukaryota incertae sedis</taxon>
    </lineage>
</organism>